<evidence type="ECO:0000313" key="2">
    <source>
        <dbReference type="Proteomes" id="UP001281761"/>
    </source>
</evidence>
<sequence length="71" mass="7919">MSFVEAYAVEQNNVIAAVTTVKWGEDAKVRMLSGKGNGDPDDEGTRLDMIRKLVKTQTARFYEGNKRTVNP</sequence>
<evidence type="ECO:0000313" key="1">
    <source>
        <dbReference type="EMBL" id="KAK2959602.1"/>
    </source>
</evidence>
<accession>A0ABQ9Y799</accession>
<dbReference type="Proteomes" id="UP001281761">
    <property type="component" value="Unassembled WGS sequence"/>
</dbReference>
<name>A0ABQ9Y799_9EUKA</name>
<protein>
    <submittedName>
        <fullName evidence="1">Uncharacterized protein</fullName>
    </submittedName>
</protein>
<comment type="caution">
    <text evidence="1">The sequence shown here is derived from an EMBL/GenBank/DDBJ whole genome shotgun (WGS) entry which is preliminary data.</text>
</comment>
<proteinExistence type="predicted"/>
<keyword evidence="2" id="KW-1185">Reference proteome</keyword>
<organism evidence="1 2">
    <name type="scientific">Blattamonas nauphoetae</name>
    <dbReference type="NCBI Taxonomy" id="2049346"/>
    <lineage>
        <taxon>Eukaryota</taxon>
        <taxon>Metamonada</taxon>
        <taxon>Preaxostyla</taxon>
        <taxon>Oxymonadida</taxon>
        <taxon>Blattamonas</taxon>
    </lineage>
</organism>
<gene>
    <name evidence="1" type="ORF">BLNAU_5380</name>
</gene>
<reference evidence="1 2" key="1">
    <citation type="journal article" date="2022" name="bioRxiv">
        <title>Genomics of Preaxostyla Flagellates Illuminates Evolutionary Transitions and the Path Towards Mitochondrial Loss.</title>
        <authorList>
            <person name="Novak L.V.F."/>
            <person name="Treitli S.C."/>
            <person name="Pyrih J."/>
            <person name="Halakuc P."/>
            <person name="Pipaliya S.V."/>
            <person name="Vacek V."/>
            <person name="Brzon O."/>
            <person name="Soukal P."/>
            <person name="Eme L."/>
            <person name="Dacks J.B."/>
            <person name="Karnkowska A."/>
            <person name="Elias M."/>
            <person name="Hampl V."/>
        </authorList>
    </citation>
    <scope>NUCLEOTIDE SEQUENCE [LARGE SCALE GENOMIC DNA]</scope>
    <source>
        <strain evidence="1">NAU3</strain>
        <tissue evidence="1">Gut</tissue>
    </source>
</reference>
<dbReference type="EMBL" id="JARBJD010000028">
    <property type="protein sequence ID" value="KAK2959602.1"/>
    <property type="molecule type" value="Genomic_DNA"/>
</dbReference>